<evidence type="ECO:0000313" key="2">
    <source>
        <dbReference type="Proteomes" id="UP000615446"/>
    </source>
</evidence>
<sequence length="87" mass="9987">MLAQHFVGEYYQYGYGVKKNEKLAFEYFNKVDSKNFTHGQLRIASDYGNIKAMNNFGLCYEDGKGVKKDNNQAFRLGMAMVTVINRS</sequence>
<dbReference type="InterPro" id="IPR052945">
    <property type="entry name" value="Mitotic_Regulator"/>
</dbReference>
<dbReference type="AlphaFoldDB" id="A0A8H3MCI8"/>
<dbReference type="PANTHER" id="PTHR43628:SF1">
    <property type="entry name" value="CHITIN SYNTHASE REGULATORY FACTOR 2-RELATED"/>
    <property type="match status" value="1"/>
</dbReference>
<organism evidence="1 2">
    <name type="scientific">Rhizophagus clarus</name>
    <dbReference type="NCBI Taxonomy" id="94130"/>
    <lineage>
        <taxon>Eukaryota</taxon>
        <taxon>Fungi</taxon>
        <taxon>Fungi incertae sedis</taxon>
        <taxon>Mucoromycota</taxon>
        <taxon>Glomeromycotina</taxon>
        <taxon>Glomeromycetes</taxon>
        <taxon>Glomerales</taxon>
        <taxon>Glomeraceae</taxon>
        <taxon>Rhizophagus</taxon>
    </lineage>
</organism>
<dbReference type="OrthoDB" id="2384430at2759"/>
<gene>
    <name evidence="1" type="ORF">RCL2_003099400</name>
</gene>
<dbReference type="InterPro" id="IPR011990">
    <property type="entry name" value="TPR-like_helical_dom_sf"/>
</dbReference>
<comment type="caution">
    <text evidence="1">The sequence shown here is derived from an EMBL/GenBank/DDBJ whole genome shotgun (WGS) entry which is preliminary data.</text>
</comment>
<dbReference type="Gene3D" id="1.25.40.10">
    <property type="entry name" value="Tetratricopeptide repeat domain"/>
    <property type="match status" value="1"/>
</dbReference>
<dbReference type="EMBL" id="BLAL01000356">
    <property type="protein sequence ID" value="GET04694.1"/>
    <property type="molecule type" value="Genomic_DNA"/>
</dbReference>
<protein>
    <submittedName>
        <fullName evidence="1">Kinase-like domain-containing protein</fullName>
    </submittedName>
</protein>
<evidence type="ECO:0000313" key="1">
    <source>
        <dbReference type="EMBL" id="GET04694.1"/>
    </source>
</evidence>
<dbReference type="Proteomes" id="UP000615446">
    <property type="component" value="Unassembled WGS sequence"/>
</dbReference>
<dbReference type="Pfam" id="PF08238">
    <property type="entry name" value="Sel1"/>
    <property type="match status" value="2"/>
</dbReference>
<reference evidence="1" key="1">
    <citation type="submission" date="2019-10" db="EMBL/GenBank/DDBJ databases">
        <title>Conservation and host-specific expression of non-tandemly repeated heterogenous ribosome RNA gene in arbuscular mycorrhizal fungi.</title>
        <authorList>
            <person name="Maeda T."/>
            <person name="Kobayashi Y."/>
            <person name="Nakagawa T."/>
            <person name="Ezawa T."/>
            <person name="Yamaguchi K."/>
            <person name="Bino T."/>
            <person name="Nishimoto Y."/>
            <person name="Shigenobu S."/>
            <person name="Kawaguchi M."/>
        </authorList>
    </citation>
    <scope>NUCLEOTIDE SEQUENCE</scope>
    <source>
        <strain evidence="1">HR1</strain>
    </source>
</reference>
<keyword evidence="1" id="KW-0808">Transferase</keyword>
<accession>A0A8H3MCI8</accession>
<keyword evidence="1" id="KW-0418">Kinase</keyword>
<dbReference type="GO" id="GO:0016301">
    <property type="term" value="F:kinase activity"/>
    <property type="evidence" value="ECO:0007669"/>
    <property type="project" value="UniProtKB-KW"/>
</dbReference>
<name>A0A8H3MCI8_9GLOM</name>
<proteinExistence type="predicted"/>
<dbReference type="SMART" id="SM00671">
    <property type="entry name" value="SEL1"/>
    <property type="match status" value="2"/>
</dbReference>
<dbReference type="SUPFAM" id="SSF81901">
    <property type="entry name" value="HCP-like"/>
    <property type="match status" value="1"/>
</dbReference>
<dbReference type="InterPro" id="IPR006597">
    <property type="entry name" value="Sel1-like"/>
</dbReference>
<dbReference type="PANTHER" id="PTHR43628">
    <property type="entry name" value="ACTIVATOR OF C KINASE PROTEIN 1-RELATED"/>
    <property type="match status" value="1"/>
</dbReference>